<evidence type="ECO:0000313" key="3">
    <source>
        <dbReference type="Proteomes" id="UP000284407"/>
    </source>
</evidence>
<feature type="signal peptide" evidence="1">
    <location>
        <begin position="1"/>
        <end position="25"/>
    </location>
</feature>
<evidence type="ECO:0000313" key="2">
    <source>
        <dbReference type="EMBL" id="RKE97785.1"/>
    </source>
</evidence>
<protein>
    <submittedName>
        <fullName evidence="2">Uncharacterized protein DUF2219</fullName>
    </submittedName>
</protein>
<name>A0A420DU65_9RHOB</name>
<evidence type="ECO:0000256" key="1">
    <source>
        <dbReference type="SAM" id="SignalP"/>
    </source>
</evidence>
<dbReference type="InterPro" id="IPR018707">
    <property type="entry name" value="LpxR"/>
</dbReference>
<sequence length="308" mass="32878">MIRHATGLLAALVLLLSLVPSTADAGERQKLGYGRLITNDYFGDGQDRWRTGSWTSSRVWGPEWTGQVPAGFGDLIELRIAAEIIAPDNLANPDPSDRPYAGSVSIGAHTHFKWGGFDTSLGGDLVLSGSGTGLGSFQRGLHKVLGVQRPSDSTLDAQISGIHPTVVGEIAREVVLGSAVRMRPFLEGRAGAETLVRAGVDLTFGRSGQGDMMVRESVTGQRYRVVTAAQNNGFAFLLGADIAHVADSIYLPTGNGAELAESRDRLRAGVQWQGERASAFYGLTYMGEEFEAQSEGQLVGSIRINLSF</sequence>
<dbReference type="RefSeq" id="WP_025061173.1">
    <property type="nucleotide sequence ID" value="NZ_RAQK01000001.1"/>
</dbReference>
<dbReference type="AlphaFoldDB" id="A0A420DU65"/>
<dbReference type="Proteomes" id="UP000284407">
    <property type="component" value="Unassembled WGS sequence"/>
</dbReference>
<keyword evidence="1" id="KW-0732">Signal</keyword>
<gene>
    <name evidence="2" type="ORF">C8N30_2414</name>
</gene>
<dbReference type="STRING" id="1443111.Z949_497"/>
<feature type="chain" id="PRO_5019329478" evidence="1">
    <location>
        <begin position="26"/>
        <end position="308"/>
    </location>
</feature>
<keyword evidence="3" id="KW-1185">Reference proteome</keyword>
<dbReference type="EMBL" id="RAQK01000001">
    <property type="protein sequence ID" value="RKE97785.1"/>
    <property type="molecule type" value="Genomic_DNA"/>
</dbReference>
<accession>A0A420DU65</accession>
<dbReference type="OrthoDB" id="7721289at2"/>
<dbReference type="InterPro" id="IPR037107">
    <property type="entry name" value="Put_OMP_sf"/>
</dbReference>
<proteinExistence type="predicted"/>
<comment type="caution">
    <text evidence="2">The sequence shown here is derived from an EMBL/GenBank/DDBJ whole genome shotgun (WGS) entry which is preliminary data.</text>
</comment>
<organism evidence="2 3">
    <name type="scientific">Sulfitobacter guttiformis</name>
    <dbReference type="NCBI Taxonomy" id="74349"/>
    <lineage>
        <taxon>Bacteria</taxon>
        <taxon>Pseudomonadati</taxon>
        <taxon>Pseudomonadota</taxon>
        <taxon>Alphaproteobacteria</taxon>
        <taxon>Rhodobacterales</taxon>
        <taxon>Roseobacteraceae</taxon>
        <taxon>Sulfitobacter</taxon>
    </lineage>
</organism>
<reference evidence="2 3" key="1">
    <citation type="submission" date="2018-09" db="EMBL/GenBank/DDBJ databases">
        <title>Genomic Encyclopedia of Archaeal and Bacterial Type Strains, Phase II (KMG-II): from individual species to whole genera.</title>
        <authorList>
            <person name="Goeker M."/>
        </authorList>
    </citation>
    <scope>NUCLEOTIDE SEQUENCE [LARGE SCALE GENOMIC DNA]</scope>
    <source>
        <strain evidence="2 3">DSM 11458</strain>
    </source>
</reference>
<dbReference type="Gene3D" id="2.40.128.140">
    <property type="entry name" value="Outer membrane protein"/>
    <property type="match status" value="1"/>
</dbReference>
<dbReference type="Pfam" id="PF09982">
    <property type="entry name" value="LpxR"/>
    <property type="match status" value="1"/>
</dbReference>